<organism evidence="1">
    <name type="scientific">marine sediment metagenome</name>
    <dbReference type="NCBI Taxonomy" id="412755"/>
    <lineage>
        <taxon>unclassified sequences</taxon>
        <taxon>metagenomes</taxon>
        <taxon>ecological metagenomes</taxon>
    </lineage>
</organism>
<evidence type="ECO:0000313" key="1">
    <source>
        <dbReference type="EMBL" id="GAI29744.1"/>
    </source>
</evidence>
<comment type="caution">
    <text evidence="1">The sequence shown here is derived from an EMBL/GenBank/DDBJ whole genome shotgun (WGS) entry which is preliminary data.</text>
</comment>
<protein>
    <submittedName>
        <fullName evidence="1">Uncharacterized protein</fullName>
    </submittedName>
</protein>
<name>X1PFS7_9ZZZZ</name>
<gene>
    <name evidence="1" type="ORF">S06H3_24965</name>
</gene>
<dbReference type="AlphaFoldDB" id="X1PFS7"/>
<reference evidence="1" key="1">
    <citation type="journal article" date="2014" name="Front. Microbiol.">
        <title>High frequency of phylogenetically diverse reductive dehalogenase-homologous genes in deep subseafloor sedimentary metagenomes.</title>
        <authorList>
            <person name="Kawai M."/>
            <person name="Futagami T."/>
            <person name="Toyoda A."/>
            <person name="Takaki Y."/>
            <person name="Nishi S."/>
            <person name="Hori S."/>
            <person name="Arai W."/>
            <person name="Tsubouchi T."/>
            <person name="Morono Y."/>
            <person name="Uchiyama I."/>
            <person name="Ito T."/>
            <person name="Fujiyama A."/>
            <person name="Inagaki F."/>
            <person name="Takami H."/>
        </authorList>
    </citation>
    <scope>NUCLEOTIDE SEQUENCE</scope>
    <source>
        <strain evidence="1">Expedition CK06-06</strain>
    </source>
</reference>
<sequence>MKIQKCHTKYQNAIRFLIDEHLNRLEGKNREKTPEEKFYDAIYLP</sequence>
<feature type="non-terminal residue" evidence="1">
    <location>
        <position position="45"/>
    </location>
</feature>
<dbReference type="EMBL" id="BARV01014145">
    <property type="protein sequence ID" value="GAI29744.1"/>
    <property type="molecule type" value="Genomic_DNA"/>
</dbReference>
<accession>X1PFS7</accession>
<proteinExistence type="predicted"/>